<comment type="subcellular location">
    <subcellularLocation>
        <location evidence="1">Cell membrane</location>
        <topology evidence="1">Multi-pass membrane protein</topology>
    </subcellularLocation>
</comment>
<keyword evidence="3" id="KW-0547">Nucleotide-binding</keyword>
<dbReference type="InterPro" id="IPR039421">
    <property type="entry name" value="Type_1_exporter"/>
</dbReference>
<evidence type="ECO:0000313" key="10">
    <source>
        <dbReference type="EMBL" id="MBB6113029.1"/>
    </source>
</evidence>
<evidence type="ECO:0000256" key="7">
    <source>
        <dbReference type="SAM" id="Phobius"/>
    </source>
</evidence>
<keyword evidence="4 10" id="KW-0067">ATP-binding</keyword>
<evidence type="ECO:0000256" key="2">
    <source>
        <dbReference type="ARBA" id="ARBA00022692"/>
    </source>
</evidence>
<keyword evidence="6 7" id="KW-0472">Membrane</keyword>
<feature type="transmembrane region" description="Helical" evidence="7">
    <location>
        <begin position="275"/>
        <end position="296"/>
    </location>
</feature>
<evidence type="ECO:0000256" key="4">
    <source>
        <dbReference type="ARBA" id="ARBA00022840"/>
    </source>
</evidence>
<dbReference type="RefSeq" id="WP_076378944.1">
    <property type="nucleotide sequence ID" value="NZ_FTMG01000027.1"/>
</dbReference>
<dbReference type="Gene3D" id="1.20.1560.10">
    <property type="entry name" value="ABC transporter type 1, transmembrane domain"/>
    <property type="match status" value="1"/>
</dbReference>
<dbReference type="InterPro" id="IPR036640">
    <property type="entry name" value="ABC1_TM_sf"/>
</dbReference>
<reference evidence="10 11" key="1">
    <citation type="submission" date="2020-08" db="EMBL/GenBank/DDBJ databases">
        <title>Genomic Encyclopedia of Type Strains, Phase IV (KMG-V): Genome sequencing to study the core and pangenomes of soil and plant-associated prokaryotes.</title>
        <authorList>
            <person name="Whitman W."/>
        </authorList>
    </citation>
    <scope>NUCLEOTIDE SEQUENCE [LARGE SCALE GENOMIC DNA]</scope>
    <source>
        <strain evidence="10 11">ANJLi2</strain>
    </source>
</reference>
<dbReference type="CDD" id="cd18548">
    <property type="entry name" value="ABC_6TM_Tm287_like"/>
    <property type="match status" value="1"/>
</dbReference>
<dbReference type="PROSITE" id="PS50929">
    <property type="entry name" value="ABC_TM1F"/>
    <property type="match status" value="1"/>
</dbReference>
<dbReference type="EMBL" id="JACHCB010000027">
    <property type="protein sequence ID" value="MBB6113029.1"/>
    <property type="molecule type" value="Genomic_DNA"/>
</dbReference>
<dbReference type="PROSITE" id="PS00211">
    <property type="entry name" value="ABC_TRANSPORTER_1"/>
    <property type="match status" value="1"/>
</dbReference>
<dbReference type="Pfam" id="PF00664">
    <property type="entry name" value="ABC_membrane"/>
    <property type="match status" value="1"/>
</dbReference>
<gene>
    <name evidence="10" type="ORF">HDF23_005812</name>
</gene>
<evidence type="ECO:0000256" key="1">
    <source>
        <dbReference type="ARBA" id="ARBA00004651"/>
    </source>
</evidence>
<dbReference type="InterPro" id="IPR017871">
    <property type="entry name" value="ABC_transporter-like_CS"/>
</dbReference>
<evidence type="ECO:0000256" key="5">
    <source>
        <dbReference type="ARBA" id="ARBA00022989"/>
    </source>
</evidence>
<feature type="transmembrane region" description="Helical" evidence="7">
    <location>
        <begin position="133"/>
        <end position="151"/>
    </location>
</feature>
<keyword evidence="2 7" id="KW-0812">Transmembrane</keyword>
<evidence type="ECO:0000259" key="8">
    <source>
        <dbReference type="PROSITE" id="PS50893"/>
    </source>
</evidence>
<keyword evidence="11" id="KW-1185">Reference proteome</keyword>
<dbReference type="PANTHER" id="PTHR43394">
    <property type="entry name" value="ATP-DEPENDENT PERMEASE MDL1, MITOCHONDRIAL"/>
    <property type="match status" value="1"/>
</dbReference>
<dbReference type="PANTHER" id="PTHR43394:SF1">
    <property type="entry name" value="ATP-BINDING CASSETTE SUB-FAMILY B MEMBER 10, MITOCHONDRIAL"/>
    <property type="match status" value="1"/>
</dbReference>
<accession>A0ABR6PTC3</accession>
<dbReference type="Pfam" id="PF00005">
    <property type="entry name" value="ABC_tran"/>
    <property type="match status" value="1"/>
</dbReference>
<keyword evidence="5 7" id="KW-1133">Transmembrane helix</keyword>
<dbReference type="Proteomes" id="UP000541583">
    <property type="component" value="Unassembled WGS sequence"/>
</dbReference>
<name>A0ABR6PTC3_9SPHI</name>
<dbReference type="InterPro" id="IPR027417">
    <property type="entry name" value="P-loop_NTPase"/>
</dbReference>
<evidence type="ECO:0000256" key="3">
    <source>
        <dbReference type="ARBA" id="ARBA00022741"/>
    </source>
</evidence>
<organism evidence="10 11">
    <name type="scientific">Mucilaginibacter lappiensis</name>
    <dbReference type="NCBI Taxonomy" id="354630"/>
    <lineage>
        <taxon>Bacteria</taxon>
        <taxon>Pseudomonadati</taxon>
        <taxon>Bacteroidota</taxon>
        <taxon>Sphingobacteriia</taxon>
        <taxon>Sphingobacteriales</taxon>
        <taxon>Sphingobacteriaceae</taxon>
        <taxon>Mucilaginibacter</taxon>
    </lineage>
</organism>
<dbReference type="SMART" id="SM00382">
    <property type="entry name" value="AAA"/>
    <property type="match status" value="1"/>
</dbReference>
<dbReference type="Gene3D" id="3.40.50.300">
    <property type="entry name" value="P-loop containing nucleotide triphosphate hydrolases"/>
    <property type="match status" value="1"/>
</dbReference>
<dbReference type="InterPro" id="IPR011527">
    <property type="entry name" value="ABC1_TM_dom"/>
</dbReference>
<feature type="transmembrane region" description="Helical" evidence="7">
    <location>
        <begin position="236"/>
        <end position="263"/>
    </location>
</feature>
<evidence type="ECO:0000259" key="9">
    <source>
        <dbReference type="PROSITE" id="PS50929"/>
    </source>
</evidence>
<dbReference type="InterPro" id="IPR003439">
    <property type="entry name" value="ABC_transporter-like_ATP-bd"/>
</dbReference>
<evidence type="ECO:0000256" key="6">
    <source>
        <dbReference type="ARBA" id="ARBA00023136"/>
    </source>
</evidence>
<dbReference type="GO" id="GO:0005524">
    <property type="term" value="F:ATP binding"/>
    <property type="evidence" value="ECO:0007669"/>
    <property type="project" value="UniProtKB-KW"/>
</dbReference>
<dbReference type="SUPFAM" id="SSF90123">
    <property type="entry name" value="ABC transporter transmembrane region"/>
    <property type="match status" value="1"/>
</dbReference>
<comment type="caution">
    <text evidence="10">The sequence shown here is derived from an EMBL/GenBank/DDBJ whole genome shotgun (WGS) entry which is preliminary data.</text>
</comment>
<dbReference type="InterPro" id="IPR003593">
    <property type="entry name" value="AAA+_ATPase"/>
</dbReference>
<dbReference type="PROSITE" id="PS50893">
    <property type="entry name" value="ABC_TRANSPORTER_2"/>
    <property type="match status" value="1"/>
</dbReference>
<dbReference type="SUPFAM" id="SSF52540">
    <property type="entry name" value="P-loop containing nucleoside triphosphate hydrolases"/>
    <property type="match status" value="1"/>
</dbReference>
<sequence length="579" mass="64020">MKKYFQFFLPYKKALILAPLLVIIDVICEIVQPDLMSKIVDNGVGHKDMAYILQVGGIMVALSVIAIGANVGNIYYSSHASVGFAAELRKGMFGKIQEFSFANLDKFSSASLTTRLTNDVNIVQEVIMMSLRLLIRAPLMLLFAVVIAISINAGLAIVIAVAIPVLAICMYVILRKGFPYFERMQKKLDKVNAVVQENLVNIRVVKSFVREDFEKKKFGHTNNELREMAVKASGMVVLILPVMQLVMNISIVAIVWFGGNAIISGSFQVGQLMSFITYITQILMSLMMLSMTIMTFSRAEASSDRILEILNTSVDIVDSAAAKEKNLQVKQGKVEFKDVYFKYHPKGDEFVLKNINLVVNAGETVAIIGATGSSKSTLVQLIPRLYDVTSGHVLIDGIDVRDYTLPNLRKNLKLVLQQNELFSGTIKQNLKWGNQQASDEEIISAAKDAQAHDFIMSFPEQYETLLGQSGVNVSGGQKQRLCIARAILRKPAILILDDSTSAVDTATEARIRASFSQHLKGTTTFIIAQRISSIQGADRIILLDDGAIISFGSHNELIKTSPVYQEIYNSQQIKTDDNE</sequence>
<feature type="domain" description="ABC transporter" evidence="8">
    <location>
        <begin position="334"/>
        <end position="570"/>
    </location>
</feature>
<proteinExistence type="predicted"/>
<evidence type="ECO:0000313" key="11">
    <source>
        <dbReference type="Proteomes" id="UP000541583"/>
    </source>
</evidence>
<feature type="transmembrane region" description="Helical" evidence="7">
    <location>
        <begin position="157"/>
        <end position="174"/>
    </location>
</feature>
<feature type="domain" description="ABC transmembrane type-1" evidence="9">
    <location>
        <begin position="16"/>
        <end position="298"/>
    </location>
</feature>
<feature type="transmembrane region" description="Helical" evidence="7">
    <location>
        <begin position="52"/>
        <end position="76"/>
    </location>
</feature>
<protein>
    <submittedName>
        <fullName evidence="10">ATP-binding cassette subfamily B protein</fullName>
    </submittedName>
</protein>